<dbReference type="SUPFAM" id="SSF81383">
    <property type="entry name" value="F-box domain"/>
    <property type="match status" value="1"/>
</dbReference>
<dbReference type="Proteomes" id="UP000015100">
    <property type="component" value="Unassembled WGS sequence"/>
</dbReference>
<dbReference type="InterPro" id="IPR036047">
    <property type="entry name" value="F-box-like_dom_sf"/>
</dbReference>
<dbReference type="HOGENOM" id="CLU_698238_0_0_1"/>
<dbReference type="SMART" id="SM00256">
    <property type="entry name" value="FBOX"/>
    <property type="match status" value="1"/>
</dbReference>
<organism evidence="3 4">
    <name type="scientific">Dactylellina haptotyla (strain CBS 200.50)</name>
    <name type="common">Nematode-trapping fungus</name>
    <name type="synonym">Monacrosporium haptotylum</name>
    <dbReference type="NCBI Taxonomy" id="1284197"/>
    <lineage>
        <taxon>Eukaryota</taxon>
        <taxon>Fungi</taxon>
        <taxon>Dikarya</taxon>
        <taxon>Ascomycota</taxon>
        <taxon>Pezizomycotina</taxon>
        <taxon>Orbiliomycetes</taxon>
        <taxon>Orbiliales</taxon>
        <taxon>Orbiliaceae</taxon>
        <taxon>Dactylellina</taxon>
    </lineage>
</organism>
<reference evidence="4" key="2">
    <citation type="submission" date="2013-04" db="EMBL/GenBank/DDBJ databases">
        <title>Genomic mechanisms accounting for the adaptation to parasitism in nematode-trapping fungi.</title>
        <authorList>
            <person name="Ahren D.G."/>
        </authorList>
    </citation>
    <scope>NUCLEOTIDE SEQUENCE [LARGE SCALE GENOMIC DNA]</scope>
    <source>
        <strain evidence="4">CBS 200.50</strain>
    </source>
</reference>
<feature type="domain" description="F-box" evidence="2">
    <location>
        <begin position="36"/>
        <end position="76"/>
    </location>
</feature>
<protein>
    <recommendedName>
        <fullName evidence="2">F-box domain-containing protein</fullName>
    </recommendedName>
</protein>
<gene>
    <name evidence="3" type="ORF">H072_8671</name>
</gene>
<name>S8A927_DACHA</name>
<dbReference type="InterPro" id="IPR001810">
    <property type="entry name" value="F-box_dom"/>
</dbReference>
<comment type="caution">
    <text evidence="3">The sequence shown here is derived from an EMBL/GenBank/DDBJ whole genome shotgun (WGS) entry which is preliminary data.</text>
</comment>
<evidence type="ECO:0000256" key="1">
    <source>
        <dbReference type="SAM" id="MobiDB-lite"/>
    </source>
</evidence>
<reference evidence="3 4" key="1">
    <citation type="journal article" date="2013" name="PLoS Genet.">
        <title>Genomic mechanisms accounting for the adaptation to parasitism in nematode-trapping fungi.</title>
        <authorList>
            <person name="Meerupati T."/>
            <person name="Andersson K.M."/>
            <person name="Friman E."/>
            <person name="Kumar D."/>
            <person name="Tunlid A."/>
            <person name="Ahren D."/>
        </authorList>
    </citation>
    <scope>NUCLEOTIDE SEQUENCE [LARGE SCALE GENOMIC DNA]</scope>
    <source>
        <strain evidence="3 4">CBS 200.50</strain>
    </source>
</reference>
<sequence>MQHPKQKYLPTFARKSKKPIQSQSNGAIKTSPVFTIPELVEMIIFELPAIEILSTCRAVSRTWRNVVDNPSPRLKSYAYSGLRDHGLSFCLTPIAVQILAQFWRKLTITSLKYKLLMIKSPYAGSRSLSTVIEEIMERLNLRPDEVTILDILKMPLFLFIPMLGMSYASLRLGEKARYWRNQKNAKPKLLAIYDQFRPVLQKIQLYQGQGAPSASTVGGSWFRGLHLGDASEFQVPNDTDSIPEPLFTAMLNLGKAVYSLQLPFYLSSPLNIEVSQNIRSLQDRPAVTEYFQFDFFQPFDVSWTRGVDWTYNRDVVDITTGS</sequence>
<dbReference type="Pfam" id="PF00646">
    <property type="entry name" value="F-box"/>
    <property type="match status" value="1"/>
</dbReference>
<dbReference type="AlphaFoldDB" id="S8A927"/>
<feature type="region of interest" description="Disordered" evidence="1">
    <location>
        <begin position="1"/>
        <end position="25"/>
    </location>
</feature>
<keyword evidence="4" id="KW-1185">Reference proteome</keyword>
<dbReference type="EMBL" id="AQGS01000616">
    <property type="protein sequence ID" value="EPS37621.1"/>
    <property type="molecule type" value="Genomic_DNA"/>
</dbReference>
<dbReference type="OrthoDB" id="3800738at2759"/>
<accession>S8A927</accession>
<evidence type="ECO:0000313" key="4">
    <source>
        <dbReference type="Proteomes" id="UP000015100"/>
    </source>
</evidence>
<proteinExistence type="predicted"/>
<dbReference type="Gene3D" id="1.20.1280.50">
    <property type="match status" value="1"/>
</dbReference>
<evidence type="ECO:0000313" key="3">
    <source>
        <dbReference type="EMBL" id="EPS37621.1"/>
    </source>
</evidence>
<evidence type="ECO:0000259" key="2">
    <source>
        <dbReference type="SMART" id="SM00256"/>
    </source>
</evidence>